<dbReference type="PANTHER" id="PTHR22683:SF41">
    <property type="entry name" value="DNA TRANSLOCASE FTSK"/>
    <property type="match status" value="1"/>
</dbReference>
<name>A0A6J4CXS6_9HELI</name>
<evidence type="ECO:0000313" key="8">
    <source>
        <dbReference type="EMBL" id="BCD69512.1"/>
    </source>
</evidence>
<proteinExistence type="inferred from homology"/>
<dbReference type="AlphaFoldDB" id="A0A6J4CXS6"/>
<dbReference type="PROSITE" id="PS50901">
    <property type="entry name" value="FTSK"/>
    <property type="match status" value="1"/>
</dbReference>
<dbReference type="EMBL" id="AP019774">
    <property type="protein sequence ID" value="BCD69512.1"/>
    <property type="molecule type" value="Genomic_DNA"/>
</dbReference>
<dbReference type="InterPro" id="IPR003593">
    <property type="entry name" value="AAA+_ATPase"/>
</dbReference>
<keyword evidence="2 5" id="KW-0547">Nucleotide-binding</keyword>
<feature type="binding site" evidence="5">
    <location>
        <begin position="405"/>
        <end position="412"/>
    </location>
    <ligand>
        <name>ATP</name>
        <dbReference type="ChEBI" id="CHEBI:30616"/>
    </ligand>
</feature>
<dbReference type="GO" id="GO:0003677">
    <property type="term" value="F:DNA binding"/>
    <property type="evidence" value="ECO:0007669"/>
    <property type="project" value="UniProtKB-KW"/>
</dbReference>
<feature type="domain" description="FtsK" evidence="7">
    <location>
        <begin position="388"/>
        <end position="576"/>
    </location>
</feature>
<feature type="transmembrane region" description="Helical" evidence="6">
    <location>
        <begin position="40"/>
        <end position="61"/>
    </location>
</feature>
<evidence type="ECO:0000256" key="5">
    <source>
        <dbReference type="PROSITE-ProRule" id="PRU00289"/>
    </source>
</evidence>
<keyword evidence="6" id="KW-0472">Membrane</keyword>
<keyword evidence="4" id="KW-0238">DNA-binding</keyword>
<keyword evidence="3 5" id="KW-0067">ATP-binding</keyword>
<evidence type="ECO:0000256" key="6">
    <source>
        <dbReference type="SAM" id="Phobius"/>
    </source>
</evidence>
<dbReference type="PANTHER" id="PTHR22683">
    <property type="entry name" value="SPORULATION PROTEIN RELATED"/>
    <property type="match status" value="1"/>
</dbReference>
<dbReference type="InterPro" id="IPR002543">
    <property type="entry name" value="FtsK_dom"/>
</dbReference>
<sequence>MKGKNIRLGFYSGLLALLLATCFGSSGLLGSIGELIAALHFHYLGYIAYVDVFYLLYVSFLIRQKSLRALQSLLASLLGFLALLMIQSLLLHRGEVGMALLEAMLDYIGTLGAWVVALIILVYAYSNLFPKSFTSTLKHLRAIYRSIPAKLKTIITSINNALNMVFKIKPTPKTPLHKDFFERESLPFKVKVSHYTETPKEDTLQVRLIDLQNTPPDQTLSNPPCLDISAHLDLLQQRHSLENPPIQKLANSKPSLLPPTDLLNPIPIMPQPQMQIQEKSQNLLAKLRMFKIEGQIVNTHVGPLVTTFEFRPAGHVKVSRVLSLTDDLAMALCAQSIRIQAPIKGKDTMGIEIANAKSAPISLREILESPAFEQAPALSLALGKNTLGEPYVLDLKTLPHLLIAGSTGSGKSVGMHAMIISLLYKNTPRELQFLIIDPKRVEFSMYANIPHLKAPIITDPQQAISVLNEMVQEMEARYMLLSEQRVKNIDAYNKKVNKEQQLPFIVFIIDELADLMLVGGKEVETPIIRIAQMGRASGLHLIIATQRPSVDILTGLIKTNLPCKISFKVGSKIDSRVILDTEGAQNLLGKGDMLLIQPGSSAPIRLHGPYVAEEEIERIIDFIESQSN</sequence>
<accession>A0A6J4CXS6</accession>
<dbReference type="InterPro" id="IPR027417">
    <property type="entry name" value="P-loop_NTPase"/>
</dbReference>
<evidence type="ECO:0000256" key="4">
    <source>
        <dbReference type="ARBA" id="ARBA00023125"/>
    </source>
</evidence>
<evidence type="ECO:0000256" key="2">
    <source>
        <dbReference type="ARBA" id="ARBA00022741"/>
    </source>
</evidence>
<dbReference type="Pfam" id="PF17854">
    <property type="entry name" value="FtsK_alpha"/>
    <property type="match status" value="1"/>
</dbReference>
<dbReference type="Gene3D" id="3.30.980.40">
    <property type="match status" value="1"/>
</dbReference>
<keyword evidence="6" id="KW-0812">Transmembrane</keyword>
<dbReference type="Proteomes" id="UP000317935">
    <property type="component" value="Chromosome"/>
</dbReference>
<reference evidence="8 9" key="1">
    <citation type="submission" date="2019-06" db="EMBL/GenBank/DDBJ databases">
        <title>Complete genome sequence of Helicobacter suis SNTW101c.</title>
        <authorList>
            <person name="Rimbara E."/>
            <person name="Suzuki M."/>
            <person name="Matsui H."/>
            <person name="Nakamura M."/>
            <person name="Mori S."/>
            <person name="Shibayama K."/>
        </authorList>
    </citation>
    <scope>NUCLEOTIDE SEQUENCE [LARGE SCALE GENOMIC DNA]</scope>
    <source>
        <strain evidence="8 9">SNTW101c</strain>
    </source>
</reference>
<evidence type="ECO:0000256" key="1">
    <source>
        <dbReference type="ARBA" id="ARBA00006474"/>
    </source>
</evidence>
<dbReference type="GO" id="GO:0005524">
    <property type="term" value="F:ATP binding"/>
    <property type="evidence" value="ECO:0007669"/>
    <property type="project" value="UniProtKB-UniRule"/>
</dbReference>
<dbReference type="CDD" id="cd01127">
    <property type="entry name" value="TrwB_TraG_TraD_VirD4"/>
    <property type="match status" value="1"/>
</dbReference>
<keyword evidence="6" id="KW-1133">Transmembrane helix</keyword>
<dbReference type="Gene3D" id="3.40.50.300">
    <property type="entry name" value="P-loop containing nucleotide triphosphate hydrolases"/>
    <property type="match status" value="1"/>
</dbReference>
<feature type="transmembrane region" description="Helical" evidence="6">
    <location>
        <begin position="73"/>
        <end position="92"/>
    </location>
</feature>
<dbReference type="InterPro" id="IPR050206">
    <property type="entry name" value="FtsK/SpoIIIE/SftA"/>
</dbReference>
<evidence type="ECO:0000259" key="7">
    <source>
        <dbReference type="PROSITE" id="PS50901"/>
    </source>
</evidence>
<evidence type="ECO:0000313" key="9">
    <source>
        <dbReference type="Proteomes" id="UP000317935"/>
    </source>
</evidence>
<protein>
    <recommendedName>
        <fullName evidence="7">FtsK domain-containing protein</fullName>
    </recommendedName>
</protein>
<organism evidence="8 9">
    <name type="scientific">Helicobacter suis</name>
    <dbReference type="NCBI Taxonomy" id="104628"/>
    <lineage>
        <taxon>Bacteria</taxon>
        <taxon>Pseudomonadati</taxon>
        <taxon>Campylobacterota</taxon>
        <taxon>Epsilonproteobacteria</taxon>
        <taxon>Campylobacterales</taxon>
        <taxon>Helicobacteraceae</taxon>
        <taxon>Helicobacter</taxon>
    </lineage>
</organism>
<gene>
    <name evidence="8" type="ORF">SNTW_01570</name>
</gene>
<dbReference type="SUPFAM" id="SSF52540">
    <property type="entry name" value="P-loop containing nucleoside triphosphate hydrolases"/>
    <property type="match status" value="1"/>
</dbReference>
<dbReference type="InterPro" id="IPR041027">
    <property type="entry name" value="FtsK_alpha"/>
</dbReference>
<dbReference type="Pfam" id="PF01580">
    <property type="entry name" value="FtsK_SpoIIIE"/>
    <property type="match status" value="1"/>
</dbReference>
<dbReference type="SMART" id="SM00382">
    <property type="entry name" value="AAA"/>
    <property type="match status" value="1"/>
</dbReference>
<comment type="similarity">
    <text evidence="1">Belongs to the FtsK/SpoIIIE/SftA family.</text>
</comment>
<evidence type="ECO:0000256" key="3">
    <source>
        <dbReference type="ARBA" id="ARBA00022840"/>
    </source>
</evidence>
<dbReference type="RefSeq" id="WP_231102903.1">
    <property type="nucleotide sequence ID" value="NZ_BDAO01000010.1"/>
</dbReference>
<feature type="transmembrane region" description="Helical" evidence="6">
    <location>
        <begin position="104"/>
        <end position="125"/>
    </location>
</feature>